<evidence type="ECO:0000313" key="7">
    <source>
        <dbReference type="EMBL" id="SKB09938.1"/>
    </source>
</evidence>
<dbReference type="InterPro" id="IPR001733">
    <property type="entry name" value="Peptidase_S26B"/>
</dbReference>
<reference evidence="8" key="1">
    <citation type="submission" date="2017-02" db="EMBL/GenBank/DDBJ databases">
        <authorList>
            <person name="Varghese N."/>
            <person name="Submissions S."/>
        </authorList>
    </citation>
    <scope>NUCLEOTIDE SEQUENCE [LARGE SCALE GENOMIC DNA]</scope>
    <source>
        <strain evidence="8">9H-4</strain>
    </source>
</reference>
<dbReference type="EC" id="3.4.21.89" evidence="5"/>
<sequence>MTHRVREALLWAGAALGTLCLGWTFVMAAFGLTPLVFTSGSMSPAIAAGDLAFARTIDADDIRTGDVVSVVNAEGVRITHRVVEAEPWEHGATLTLKGDANAAPDVEPYAVTSVERVAFAVPRAGYVINAAASPAGTFAAGLLVALALAVAFGRRPGPREPADDAEPRQGGSRARGTITVGAALLAVAAVSMTTTVQPTRAAFTDPAAATTGTFGAHTVASQSAPSCTANTVTLGEDTVTLRWNQVDPRYVYAWELRPNGSTTVVQSGTVGAGVAQGAQVSVTVGPAGTSNGNYNIVVTARPSTSTSWAAATTTTTPVRRFTTALFWNNMGCGHA</sequence>
<evidence type="ECO:0000313" key="8">
    <source>
        <dbReference type="Proteomes" id="UP000191040"/>
    </source>
</evidence>
<dbReference type="GO" id="GO:0016020">
    <property type="term" value="C:membrane"/>
    <property type="evidence" value="ECO:0007669"/>
    <property type="project" value="UniProtKB-SubCell"/>
</dbReference>
<evidence type="ECO:0000256" key="5">
    <source>
        <dbReference type="NCBIfam" id="TIGR02228"/>
    </source>
</evidence>
<comment type="subcellular location">
    <subcellularLocation>
        <location evidence="1">Membrane</location>
    </subcellularLocation>
</comment>
<dbReference type="RefSeq" id="WP_197684335.1">
    <property type="nucleotide sequence ID" value="NZ_LT796768.1"/>
</dbReference>
<protein>
    <recommendedName>
        <fullName evidence="5">Signal peptidase I</fullName>
        <ecNumber evidence="5">3.4.21.89</ecNumber>
    </recommendedName>
</protein>
<evidence type="ECO:0000256" key="2">
    <source>
        <dbReference type="ARBA" id="ARBA00022692"/>
    </source>
</evidence>
<dbReference type="GO" id="GO:0004252">
    <property type="term" value="F:serine-type endopeptidase activity"/>
    <property type="evidence" value="ECO:0007669"/>
    <property type="project" value="UniProtKB-UniRule"/>
</dbReference>
<dbReference type="AlphaFoldDB" id="A0A1T4Z7T9"/>
<evidence type="ECO:0000256" key="6">
    <source>
        <dbReference type="SAM" id="Phobius"/>
    </source>
</evidence>
<gene>
    <name evidence="7" type="ORF">SAMN06295964_2978</name>
</gene>
<proteinExistence type="predicted"/>
<evidence type="ECO:0000256" key="3">
    <source>
        <dbReference type="ARBA" id="ARBA00022989"/>
    </source>
</evidence>
<dbReference type="GO" id="GO:0006465">
    <property type="term" value="P:signal peptide processing"/>
    <property type="evidence" value="ECO:0007669"/>
    <property type="project" value="UniProtKB-UniRule"/>
</dbReference>
<dbReference type="CDD" id="cd06462">
    <property type="entry name" value="Peptidase_S24_S26"/>
    <property type="match status" value="1"/>
</dbReference>
<organism evidence="7 8">
    <name type="scientific">Aeromicrobium choanae</name>
    <dbReference type="NCBI Taxonomy" id="1736691"/>
    <lineage>
        <taxon>Bacteria</taxon>
        <taxon>Bacillati</taxon>
        <taxon>Actinomycetota</taxon>
        <taxon>Actinomycetes</taxon>
        <taxon>Propionibacteriales</taxon>
        <taxon>Nocardioidaceae</taxon>
        <taxon>Aeromicrobium</taxon>
    </lineage>
</organism>
<keyword evidence="3 6" id="KW-1133">Transmembrane helix</keyword>
<dbReference type="STRING" id="1736691.SAMN06295964_2978"/>
<accession>A0A1T4Z7T9</accession>
<keyword evidence="4 6" id="KW-0472">Membrane</keyword>
<evidence type="ECO:0000256" key="1">
    <source>
        <dbReference type="ARBA" id="ARBA00004370"/>
    </source>
</evidence>
<dbReference type="NCBIfam" id="TIGR02228">
    <property type="entry name" value="sigpep_I_arch"/>
    <property type="match status" value="1"/>
</dbReference>
<feature type="transmembrane region" description="Helical" evidence="6">
    <location>
        <begin position="131"/>
        <end position="153"/>
    </location>
</feature>
<dbReference type="SUPFAM" id="SSF51306">
    <property type="entry name" value="LexA/Signal peptidase"/>
    <property type="match status" value="1"/>
</dbReference>
<dbReference type="GO" id="GO:0009003">
    <property type="term" value="F:signal peptidase activity"/>
    <property type="evidence" value="ECO:0007669"/>
    <property type="project" value="UniProtKB-EC"/>
</dbReference>
<name>A0A1T4Z7T9_9ACTN</name>
<keyword evidence="8" id="KW-1185">Reference proteome</keyword>
<dbReference type="InterPro" id="IPR036286">
    <property type="entry name" value="LexA/Signal_pep-like_sf"/>
</dbReference>
<dbReference type="Proteomes" id="UP000191040">
    <property type="component" value="Chromosome I"/>
</dbReference>
<evidence type="ECO:0000256" key="4">
    <source>
        <dbReference type="ARBA" id="ARBA00023136"/>
    </source>
</evidence>
<keyword evidence="2 6" id="KW-0812">Transmembrane</keyword>
<feature type="transmembrane region" description="Helical" evidence="6">
    <location>
        <begin position="174"/>
        <end position="192"/>
    </location>
</feature>
<dbReference type="EMBL" id="LT796768">
    <property type="protein sequence ID" value="SKB09938.1"/>
    <property type="molecule type" value="Genomic_DNA"/>
</dbReference>